<protein>
    <submittedName>
        <fullName evidence="2">Uncharacterized protein</fullName>
    </submittedName>
</protein>
<comment type="caution">
    <text evidence="2">The sequence shown here is derived from an EMBL/GenBank/DDBJ whole genome shotgun (WGS) entry which is preliminary data.</text>
</comment>
<dbReference type="AlphaFoldDB" id="A0A2P6VNR1"/>
<evidence type="ECO:0000313" key="2">
    <source>
        <dbReference type="EMBL" id="PSC75734.1"/>
    </source>
</evidence>
<dbReference type="EMBL" id="LHPF02000002">
    <property type="protein sequence ID" value="PSC75734.1"/>
    <property type="molecule type" value="Genomic_DNA"/>
</dbReference>
<keyword evidence="1" id="KW-0732">Signal</keyword>
<sequence length="60" mass="6074">MALAWAAAVALQLPPPAASGGAGDATAPRPTAAVERLTLRPFWQPEGAPMRGVIPPASSR</sequence>
<reference evidence="2 3" key="1">
    <citation type="journal article" date="2018" name="Plant J.">
        <title>Genome sequences of Chlorella sorokiniana UTEX 1602 and Micractinium conductrix SAG 241.80: implications to maltose excretion by a green alga.</title>
        <authorList>
            <person name="Arriola M.B."/>
            <person name="Velmurugan N."/>
            <person name="Zhang Y."/>
            <person name="Plunkett M.H."/>
            <person name="Hondzo H."/>
            <person name="Barney B.M."/>
        </authorList>
    </citation>
    <scope>NUCLEOTIDE SEQUENCE [LARGE SCALE GENOMIC DNA]</scope>
    <source>
        <strain evidence="2 3">SAG 241.80</strain>
    </source>
</reference>
<accession>A0A2P6VNR1</accession>
<evidence type="ECO:0000256" key="1">
    <source>
        <dbReference type="SAM" id="SignalP"/>
    </source>
</evidence>
<proteinExistence type="predicted"/>
<name>A0A2P6VNR1_9CHLO</name>
<keyword evidence="3" id="KW-1185">Reference proteome</keyword>
<dbReference type="Proteomes" id="UP000239649">
    <property type="component" value="Unassembled WGS sequence"/>
</dbReference>
<feature type="signal peptide" evidence="1">
    <location>
        <begin position="1"/>
        <end position="19"/>
    </location>
</feature>
<gene>
    <name evidence="2" type="ORF">C2E20_1362</name>
</gene>
<feature type="chain" id="PRO_5015179921" evidence="1">
    <location>
        <begin position="20"/>
        <end position="60"/>
    </location>
</feature>
<evidence type="ECO:0000313" key="3">
    <source>
        <dbReference type="Proteomes" id="UP000239649"/>
    </source>
</evidence>
<organism evidence="2 3">
    <name type="scientific">Micractinium conductrix</name>
    <dbReference type="NCBI Taxonomy" id="554055"/>
    <lineage>
        <taxon>Eukaryota</taxon>
        <taxon>Viridiplantae</taxon>
        <taxon>Chlorophyta</taxon>
        <taxon>core chlorophytes</taxon>
        <taxon>Trebouxiophyceae</taxon>
        <taxon>Chlorellales</taxon>
        <taxon>Chlorellaceae</taxon>
        <taxon>Chlorella clade</taxon>
        <taxon>Micractinium</taxon>
    </lineage>
</organism>